<dbReference type="EMBL" id="BDCX01000001">
    <property type="protein sequence ID" value="GAT64469.1"/>
    <property type="molecule type" value="Genomic_DNA"/>
</dbReference>
<sequence length="29" mass="3179">MTMRVMFAVTVVVIVAGLAYVFAIGLLHR</sequence>
<evidence type="ECO:0000313" key="2">
    <source>
        <dbReference type="Proteomes" id="UP000077701"/>
    </source>
</evidence>
<dbReference type="Proteomes" id="UP000077701">
    <property type="component" value="Unassembled WGS sequence"/>
</dbReference>
<accession>A0A171AYT8</accession>
<evidence type="ECO:0000313" key="1">
    <source>
        <dbReference type="EMBL" id="GAT64469.1"/>
    </source>
</evidence>
<comment type="caution">
    <text evidence="1">The sequence shown here is derived from an EMBL/GenBank/DDBJ whole genome shotgun (WGS) entry which is preliminary data.</text>
</comment>
<organism evidence="1 2">
    <name type="scientific">Planomonospora sphaerica</name>
    <dbReference type="NCBI Taxonomy" id="161355"/>
    <lineage>
        <taxon>Bacteria</taxon>
        <taxon>Bacillati</taxon>
        <taxon>Actinomycetota</taxon>
        <taxon>Actinomycetes</taxon>
        <taxon>Streptosporangiales</taxon>
        <taxon>Streptosporangiaceae</taxon>
        <taxon>Planomonospora</taxon>
    </lineage>
</organism>
<keyword evidence="2" id="KW-1185">Reference proteome</keyword>
<protein>
    <submittedName>
        <fullName evidence="1">Uncharacterized protein</fullName>
    </submittedName>
</protein>
<reference evidence="1 2" key="1">
    <citation type="journal article" date="2016" name="Genome Announc.">
        <title>Draft Genome Sequence of Planomonospora sphaerica JCM9374, a Rare Actinomycete.</title>
        <authorList>
            <person name="Dohra H."/>
            <person name="Suzuki T."/>
            <person name="Inoue Y."/>
            <person name="Kodani S."/>
        </authorList>
    </citation>
    <scope>NUCLEOTIDE SEQUENCE [LARGE SCALE GENOMIC DNA]</scope>
    <source>
        <strain evidence="1 2">JCM 9374</strain>
    </source>
</reference>
<name>A0A171AYT8_9ACTN</name>
<gene>
    <name evidence="1" type="ORF">PS9374_00099</name>
</gene>
<proteinExistence type="predicted"/>
<reference evidence="2" key="2">
    <citation type="submission" date="2016-04" db="EMBL/GenBank/DDBJ databases">
        <title>Planomonospora sphaerica JCM9374 whole genome shotgun sequence.</title>
        <authorList>
            <person name="Suzuki T."/>
            <person name="Dohra H."/>
            <person name="Kodani S."/>
        </authorList>
    </citation>
    <scope>NUCLEOTIDE SEQUENCE [LARGE SCALE GENOMIC DNA]</scope>
    <source>
        <strain evidence="2">JCM 9374</strain>
    </source>
</reference>
<dbReference type="AlphaFoldDB" id="A0A171AYT8"/>